<reference evidence="1 2" key="1">
    <citation type="journal article" date="2017" name="Environ. Microbiol.">
        <title>Decay of the glycolytic pathway and adaptation to intranuclear parasitism within Enterocytozoonidae microsporidia.</title>
        <authorList>
            <person name="Wiredu Boakye D."/>
            <person name="Jaroenlak P."/>
            <person name="Prachumwat A."/>
            <person name="Williams T.A."/>
            <person name="Bateman K.S."/>
            <person name="Itsathitphaisarn O."/>
            <person name="Sritunyalucksana K."/>
            <person name="Paszkiewicz K.H."/>
            <person name="Moore K.A."/>
            <person name="Stentiford G.D."/>
            <person name="Williams B.A."/>
        </authorList>
    </citation>
    <scope>NUCLEOTIDE SEQUENCE [LARGE SCALE GENOMIC DNA]</scope>
    <source>
        <strain evidence="2">canceri</strain>
    </source>
</reference>
<evidence type="ECO:0000313" key="1">
    <source>
        <dbReference type="EMBL" id="ORD99013.1"/>
    </source>
</evidence>
<name>A0A1X0QGX7_9MICR</name>
<comment type="caution">
    <text evidence="1">The sequence shown here is derived from an EMBL/GenBank/DDBJ whole genome shotgun (WGS) entry which is preliminary data.</text>
</comment>
<organism evidence="1 2">
    <name type="scientific">Hepatospora eriocheir</name>
    <dbReference type="NCBI Taxonomy" id="1081669"/>
    <lineage>
        <taxon>Eukaryota</taxon>
        <taxon>Fungi</taxon>
        <taxon>Fungi incertae sedis</taxon>
        <taxon>Microsporidia</taxon>
        <taxon>Hepatosporidae</taxon>
        <taxon>Hepatospora</taxon>
    </lineage>
</organism>
<dbReference type="EMBL" id="LTAI01000333">
    <property type="protein sequence ID" value="ORD99013.1"/>
    <property type="molecule type" value="Genomic_DNA"/>
</dbReference>
<dbReference type="VEuPathDB" id="MicrosporidiaDB:HERIO_1756"/>
<dbReference type="Proteomes" id="UP000192501">
    <property type="component" value="Unassembled WGS sequence"/>
</dbReference>
<dbReference type="VEuPathDB" id="MicrosporidiaDB:A0H76_1552"/>
<evidence type="ECO:0000313" key="2">
    <source>
        <dbReference type="Proteomes" id="UP000192501"/>
    </source>
</evidence>
<accession>A0A1X0QGX7</accession>
<proteinExistence type="predicted"/>
<protein>
    <submittedName>
        <fullName evidence="1">Uncharacterized protein</fullName>
    </submittedName>
</protein>
<sequence>MINIFIQSIKMVCSSYENSNNEERLSLETLALQQDFLEASDVGNSSELEVITYEDVISILGGTNSENLNPESSLPVSNNEPFLSEVASSDFTLQEQFQFDVNDKKRKYQDEKSSIMQSEAKKLRFENDCSISVNNINTENNGLNSNPGTSYENLEENKKFKTLTMEEYNKIINQYQKGNVRANYKDIVEMILTTKLEPTSEYYYQDLYDTFYQRKSTKQTNSIYNINAFTVENNKKILSFFEFYLLKSINLIVLNEINKDNDRNIFEELYVINKYIEIINRSIDFMIFYKNLNLLLNEIKVERYNIQSFMDIIIKDLRNINFPIKNFTRIDWIKGFLDLFKTNKIKNETLLWVRKIISNSKLINVYFFYNIEDVLKTNKKEAIDNLKLISVIRVIYIFKDFKNFNYKKNLVIRNFFYYFIKNIRLDFFNKVKEIFEKE</sequence>
<dbReference type="AlphaFoldDB" id="A0A1X0QGX7"/>
<gene>
    <name evidence="1" type="ORF">A0H76_1552</name>
</gene>